<dbReference type="Pfam" id="PF13905">
    <property type="entry name" value="Thioredoxin_8"/>
    <property type="match status" value="1"/>
</dbReference>
<feature type="transmembrane region" description="Helical" evidence="1">
    <location>
        <begin position="45"/>
        <end position="63"/>
    </location>
</feature>
<organism evidence="3 4">
    <name type="scientific">Vibrio tritonius</name>
    <dbReference type="NCBI Taxonomy" id="1435069"/>
    <lineage>
        <taxon>Bacteria</taxon>
        <taxon>Pseudomonadati</taxon>
        <taxon>Pseudomonadota</taxon>
        <taxon>Gammaproteobacteria</taxon>
        <taxon>Vibrionales</taxon>
        <taxon>Vibrionaceae</taxon>
        <taxon>Vibrio</taxon>
    </lineage>
</organism>
<comment type="caution">
    <text evidence="3">The sequence shown here is derived from an EMBL/GenBank/DDBJ whole genome shotgun (WGS) entry which is preliminary data.</text>
</comment>
<keyword evidence="4" id="KW-1185">Reference proteome</keyword>
<evidence type="ECO:0000259" key="2">
    <source>
        <dbReference type="Pfam" id="PF13905"/>
    </source>
</evidence>
<feature type="domain" description="Thioredoxin-like fold" evidence="2">
    <location>
        <begin position="94"/>
        <end position="176"/>
    </location>
</feature>
<dbReference type="Proteomes" id="UP001199044">
    <property type="component" value="Unassembled WGS sequence"/>
</dbReference>
<name>A0ABS7YPT2_9VIBR</name>
<accession>A0ABS7YPT2</accession>
<evidence type="ECO:0000313" key="4">
    <source>
        <dbReference type="Proteomes" id="UP001199044"/>
    </source>
</evidence>
<evidence type="ECO:0000256" key="1">
    <source>
        <dbReference type="SAM" id="Phobius"/>
    </source>
</evidence>
<protein>
    <submittedName>
        <fullName evidence="3">Protein disulfide oxidoreductase</fullName>
    </submittedName>
</protein>
<dbReference type="EMBL" id="JAIWIU010000116">
    <property type="protein sequence ID" value="MCA2017685.1"/>
    <property type="molecule type" value="Genomic_DNA"/>
</dbReference>
<dbReference type="CDD" id="cd03011">
    <property type="entry name" value="TlpA_like_ScsD_MtbDsbE"/>
    <property type="match status" value="1"/>
</dbReference>
<reference evidence="4" key="1">
    <citation type="submission" date="2023-07" db="EMBL/GenBank/DDBJ databases">
        <title>Molecular identification of indigenous halophilic bacteria isolated from red sea cost, biodegradation of synthetic dyes and assessment of degraded metabolite toxicity.</title>
        <authorList>
            <person name="Chaieb K."/>
            <person name="Altayb H.N."/>
        </authorList>
    </citation>
    <scope>NUCLEOTIDE SEQUENCE [LARGE SCALE GENOMIC DNA]</scope>
    <source>
        <strain evidence="4">K20</strain>
    </source>
</reference>
<proteinExistence type="predicted"/>
<dbReference type="InterPro" id="IPR050553">
    <property type="entry name" value="Thioredoxin_ResA/DsbE_sf"/>
</dbReference>
<keyword evidence="1" id="KW-0472">Membrane</keyword>
<dbReference type="InterPro" id="IPR036249">
    <property type="entry name" value="Thioredoxin-like_sf"/>
</dbReference>
<dbReference type="SUPFAM" id="SSF52833">
    <property type="entry name" value="Thioredoxin-like"/>
    <property type="match status" value="1"/>
</dbReference>
<sequence>MSFLSTIHHNSLLVSAIAICLLLIIFIIKGLLLQHHSFLKKIIKWFLVVCCIMLITMLCDTWHDKTIPVDYNDAIVMKNMEGTTIDIAALSQQKPVILYFWGSWCNSCKLLTPSVEWLSHSYPTIGIAMMSGNDEEMRRYLDEHPFHYWIVNDKNNEISQKWQVSSPPSILIVYKNKIRFASSGILSPMGLWARVLLAYK</sequence>
<dbReference type="Gene3D" id="3.40.30.10">
    <property type="entry name" value="Glutaredoxin"/>
    <property type="match status" value="1"/>
</dbReference>
<dbReference type="PANTHER" id="PTHR42852:SF17">
    <property type="entry name" value="THIOREDOXIN-LIKE PROTEIN HI_1115"/>
    <property type="match status" value="1"/>
</dbReference>
<keyword evidence="1" id="KW-1133">Transmembrane helix</keyword>
<dbReference type="InterPro" id="IPR012336">
    <property type="entry name" value="Thioredoxin-like_fold"/>
</dbReference>
<gene>
    <name evidence="3" type="ORF">LDJ79_16290</name>
</gene>
<feature type="transmembrane region" description="Helical" evidence="1">
    <location>
        <begin position="12"/>
        <end position="33"/>
    </location>
</feature>
<keyword evidence="1" id="KW-0812">Transmembrane</keyword>
<dbReference type="RefSeq" id="WP_225251342.1">
    <property type="nucleotide sequence ID" value="NZ_JAIWIU010000116.1"/>
</dbReference>
<dbReference type="PANTHER" id="PTHR42852">
    <property type="entry name" value="THIOL:DISULFIDE INTERCHANGE PROTEIN DSBE"/>
    <property type="match status" value="1"/>
</dbReference>
<evidence type="ECO:0000313" key="3">
    <source>
        <dbReference type="EMBL" id="MCA2017685.1"/>
    </source>
</evidence>